<evidence type="ECO:0000313" key="2">
    <source>
        <dbReference type="Proteomes" id="UP001603857"/>
    </source>
</evidence>
<reference evidence="1 2" key="1">
    <citation type="submission" date="2024-08" db="EMBL/GenBank/DDBJ databases">
        <title>Insights into the chromosomal genome structure of Flemingia macrophylla.</title>
        <authorList>
            <person name="Ding Y."/>
            <person name="Zhao Y."/>
            <person name="Bi W."/>
            <person name="Wu M."/>
            <person name="Zhao G."/>
            <person name="Gong Y."/>
            <person name="Li W."/>
            <person name="Zhang P."/>
        </authorList>
    </citation>
    <scope>NUCLEOTIDE SEQUENCE [LARGE SCALE GENOMIC DNA]</scope>
    <source>
        <strain evidence="1">DYQJB</strain>
        <tissue evidence="1">Leaf</tissue>
    </source>
</reference>
<dbReference type="Proteomes" id="UP001603857">
    <property type="component" value="Unassembled WGS sequence"/>
</dbReference>
<sequence>MPTQRTSTVVPIPRQKGVEADPERKCTGGAGLCVAGKWRKKWTEKKSRKCDGRIRTLLYLPDGKFFKTTLINTTPEEEEEEVEAGFASKMQGDLGIQKIFDSERQGTQCETQYQQ</sequence>
<gene>
    <name evidence="1" type="ORF">Fmac_008277</name>
</gene>
<organism evidence="1 2">
    <name type="scientific">Flemingia macrophylla</name>
    <dbReference type="NCBI Taxonomy" id="520843"/>
    <lineage>
        <taxon>Eukaryota</taxon>
        <taxon>Viridiplantae</taxon>
        <taxon>Streptophyta</taxon>
        <taxon>Embryophyta</taxon>
        <taxon>Tracheophyta</taxon>
        <taxon>Spermatophyta</taxon>
        <taxon>Magnoliopsida</taxon>
        <taxon>eudicotyledons</taxon>
        <taxon>Gunneridae</taxon>
        <taxon>Pentapetalae</taxon>
        <taxon>rosids</taxon>
        <taxon>fabids</taxon>
        <taxon>Fabales</taxon>
        <taxon>Fabaceae</taxon>
        <taxon>Papilionoideae</taxon>
        <taxon>50 kb inversion clade</taxon>
        <taxon>NPAAA clade</taxon>
        <taxon>indigoferoid/millettioid clade</taxon>
        <taxon>Phaseoleae</taxon>
        <taxon>Flemingia</taxon>
    </lineage>
</organism>
<evidence type="ECO:0000313" key="1">
    <source>
        <dbReference type="EMBL" id="KAL2340337.1"/>
    </source>
</evidence>
<dbReference type="AlphaFoldDB" id="A0ABD1MXU1"/>
<accession>A0ABD1MXU1</accession>
<keyword evidence="2" id="KW-1185">Reference proteome</keyword>
<name>A0ABD1MXU1_9FABA</name>
<protein>
    <submittedName>
        <fullName evidence="1">Uncharacterized protein</fullName>
    </submittedName>
</protein>
<comment type="caution">
    <text evidence="1">The sequence shown here is derived from an EMBL/GenBank/DDBJ whole genome shotgun (WGS) entry which is preliminary data.</text>
</comment>
<dbReference type="EMBL" id="JBGMDY010000003">
    <property type="protein sequence ID" value="KAL2340337.1"/>
    <property type="molecule type" value="Genomic_DNA"/>
</dbReference>
<proteinExistence type="predicted"/>